<evidence type="ECO:0000313" key="1">
    <source>
        <dbReference type="EMBL" id="KAI0066191.1"/>
    </source>
</evidence>
<dbReference type="EMBL" id="MU277193">
    <property type="protein sequence ID" value="KAI0066191.1"/>
    <property type="molecule type" value="Genomic_DNA"/>
</dbReference>
<protein>
    <submittedName>
        <fullName evidence="1">Uncharacterized protein</fullName>
    </submittedName>
</protein>
<gene>
    <name evidence="1" type="ORF">BV25DRAFT_1821099</name>
</gene>
<name>A0ACB8TD11_9AGAM</name>
<keyword evidence="2" id="KW-1185">Reference proteome</keyword>
<sequence>MSQPALYTFALSIWSAAAELAVAELDLDGKVEFKQTSLLEGQNFDPSFVKINKNATLPTLVANGKAYTNTTDVVDFLASYSSKKVAPKTGVTKAVHEDSIDPNFAFVAARNDAELATVGSGFANIFTVTRLGGLKKYAATPEAAPYKSFYDAKIASVSELAALYAGQAPPAAKQGFFNASTSLWDAIRVFYLETLPASITAGPFIAGAEPGVDDFHVAAWLAHIALVVGGEKDSEGLAALEKRFGPVPPKVAAYWKAWSARDSWKKVYPNGSLH</sequence>
<accession>A0ACB8TD11</accession>
<reference evidence="1" key="1">
    <citation type="submission" date="2021-03" db="EMBL/GenBank/DDBJ databases">
        <authorList>
            <consortium name="DOE Joint Genome Institute"/>
            <person name="Ahrendt S."/>
            <person name="Looney B.P."/>
            <person name="Miyauchi S."/>
            <person name="Morin E."/>
            <person name="Drula E."/>
            <person name="Courty P.E."/>
            <person name="Chicoki N."/>
            <person name="Fauchery L."/>
            <person name="Kohler A."/>
            <person name="Kuo A."/>
            <person name="Labutti K."/>
            <person name="Pangilinan J."/>
            <person name="Lipzen A."/>
            <person name="Riley R."/>
            <person name="Andreopoulos W."/>
            <person name="He G."/>
            <person name="Johnson J."/>
            <person name="Barry K.W."/>
            <person name="Grigoriev I.V."/>
            <person name="Nagy L."/>
            <person name="Hibbett D."/>
            <person name="Henrissat B."/>
            <person name="Matheny P.B."/>
            <person name="Labbe J."/>
            <person name="Martin F."/>
        </authorList>
    </citation>
    <scope>NUCLEOTIDE SEQUENCE</scope>
    <source>
        <strain evidence="1">HHB10654</strain>
    </source>
</reference>
<comment type="caution">
    <text evidence="1">The sequence shown here is derived from an EMBL/GenBank/DDBJ whole genome shotgun (WGS) entry which is preliminary data.</text>
</comment>
<proteinExistence type="predicted"/>
<dbReference type="Proteomes" id="UP000814140">
    <property type="component" value="Unassembled WGS sequence"/>
</dbReference>
<evidence type="ECO:0000313" key="2">
    <source>
        <dbReference type="Proteomes" id="UP000814140"/>
    </source>
</evidence>
<reference evidence="1" key="2">
    <citation type="journal article" date="2022" name="New Phytol.">
        <title>Evolutionary transition to the ectomycorrhizal habit in the genomes of a hyperdiverse lineage of mushroom-forming fungi.</title>
        <authorList>
            <person name="Looney B."/>
            <person name="Miyauchi S."/>
            <person name="Morin E."/>
            <person name="Drula E."/>
            <person name="Courty P.E."/>
            <person name="Kohler A."/>
            <person name="Kuo A."/>
            <person name="LaButti K."/>
            <person name="Pangilinan J."/>
            <person name="Lipzen A."/>
            <person name="Riley R."/>
            <person name="Andreopoulos W."/>
            <person name="He G."/>
            <person name="Johnson J."/>
            <person name="Nolan M."/>
            <person name="Tritt A."/>
            <person name="Barry K.W."/>
            <person name="Grigoriev I.V."/>
            <person name="Nagy L.G."/>
            <person name="Hibbett D."/>
            <person name="Henrissat B."/>
            <person name="Matheny P.B."/>
            <person name="Labbe J."/>
            <person name="Martin F.M."/>
        </authorList>
    </citation>
    <scope>NUCLEOTIDE SEQUENCE</scope>
    <source>
        <strain evidence="1">HHB10654</strain>
    </source>
</reference>
<organism evidence="1 2">
    <name type="scientific">Artomyces pyxidatus</name>
    <dbReference type="NCBI Taxonomy" id="48021"/>
    <lineage>
        <taxon>Eukaryota</taxon>
        <taxon>Fungi</taxon>
        <taxon>Dikarya</taxon>
        <taxon>Basidiomycota</taxon>
        <taxon>Agaricomycotina</taxon>
        <taxon>Agaricomycetes</taxon>
        <taxon>Russulales</taxon>
        <taxon>Auriscalpiaceae</taxon>
        <taxon>Artomyces</taxon>
    </lineage>
</organism>